<keyword evidence="1" id="KW-1133">Transmembrane helix</keyword>
<accession>A0A7J8HR92</accession>
<proteinExistence type="predicted"/>
<reference evidence="2 3" key="1">
    <citation type="journal article" date="2020" name="Nature">
        <title>Six reference-quality genomes reveal evolution of bat adaptations.</title>
        <authorList>
            <person name="Jebb D."/>
            <person name="Huang Z."/>
            <person name="Pippel M."/>
            <person name="Hughes G.M."/>
            <person name="Lavrichenko K."/>
            <person name="Devanna P."/>
            <person name="Winkler S."/>
            <person name="Jermiin L.S."/>
            <person name="Skirmuntt E.C."/>
            <person name="Katzourakis A."/>
            <person name="Burkitt-Gray L."/>
            <person name="Ray D.A."/>
            <person name="Sullivan K.A.M."/>
            <person name="Roscito J.G."/>
            <person name="Kirilenko B.M."/>
            <person name="Davalos L.M."/>
            <person name="Corthals A.P."/>
            <person name="Power M.L."/>
            <person name="Jones G."/>
            <person name="Ransome R.D."/>
            <person name="Dechmann D.K.N."/>
            <person name="Locatelli A.G."/>
            <person name="Puechmaille S.J."/>
            <person name="Fedrigo O."/>
            <person name="Jarvis E.D."/>
            <person name="Hiller M."/>
            <person name="Vernes S.C."/>
            <person name="Myers E.W."/>
            <person name="Teeling E.C."/>
        </authorList>
    </citation>
    <scope>NUCLEOTIDE SEQUENCE [LARGE SCALE GENOMIC DNA]</scope>
    <source>
        <strain evidence="2">MRouAeg1</strain>
        <tissue evidence="2">Muscle</tissue>
    </source>
</reference>
<organism evidence="2 3">
    <name type="scientific">Rousettus aegyptiacus</name>
    <name type="common">Egyptian fruit bat</name>
    <name type="synonym">Pteropus aegyptiacus</name>
    <dbReference type="NCBI Taxonomy" id="9407"/>
    <lineage>
        <taxon>Eukaryota</taxon>
        <taxon>Metazoa</taxon>
        <taxon>Chordata</taxon>
        <taxon>Craniata</taxon>
        <taxon>Vertebrata</taxon>
        <taxon>Euteleostomi</taxon>
        <taxon>Mammalia</taxon>
        <taxon>Eutheria</taxon>
        <taxon>Laurasiatheria</taxon>
        <taxon>Chiroptera</taxon>
        <taxon>Yinpterochiroptera</taxon>
        <taxon>Pteropodoidea</taxon>
        <taxon>Pteropodidae</taxon>
        <taxon>Rousettinae</taxon>
        <taxon>Rousettus</taxon>
    </lineage>
</organism>
<dbReference type="AlphaFoldDB" id="A0A7J8HR92"/>
<keyword evidence="1" id="KW-0472">Membrane</keyword>
<protein>
    <submittedName>
        <fullName evidence="2">Uncharacterized protein</fullName>
    </submittedName>
</protein>
<name>A0A7J8HR92_ROUAE</name>
<keyword evidence="3" id="KW-1185">Reference proteome</keyword>
<dbReference type="Proteomes" id="UP000593571">
    <property type="component" value="Unassembled WGS sequence"/>
</dbReference>
<sequence length="139" mass="16067">MPSIFFLFKPSILKEDENIIYKTPSRWWSHYSHQIFPKSFRPDASQAFLGTNLTLTVFAAEILSPLDFLFLLGSLATTEPLSVAFACGLLIVCCCFCPLATWLFFVEHNVFSTTVRIRTYHCKSFHFSYFSCFVKQAFY</sequence>
<comment type="caution">
    <text evidence="2">The sequence shown here is derived from an EMBL/GenBank/DDBJ whole genome shotgun (WGS) entry which is preliminary data.</text>
</comment>
<gene>
    <name evidence="2" type="ORF">HJG63_011017</name>
</gene>
<feature type="transmembrane region" description="Helical" evidence="1">
    <location>
        <begin position="47"/>
        <end position="71"/>
    </location>
</feature>
<evidence type="ECO:0000313" key="3">
    <source>
        <dbReference type="Proteomes" id="UP000593571"/>
    </source>
</evidence>
<evidence type="ECO:0000313" key="2">
    <source>
        <dbReference type="EMBL" id="KAF6474886.1"/>
    </source>
</evidence>
<keyword evidence="1" id="KW-0812">Transmembrane</keyword>
<feature type="transmembrane region" description="Helical" evidence="1">
    <location>
        <begin position="83"/>
        <end position="106"/>
    </location>
</feature>
<evidence type="ECO:0000256" key="1">
    <source>
        <dbReference type="SAM" id="Phobius"/>
    </source>
</evidence>
<dbReference type="EMBL" id="JACASE010000004">
    <property type="protein sequence ID" value="KAF6474886.1"/>
    <property type="molecule type" value="Genomic_DNA"/>
</dbReference>